<dbReference type="EMBL" id="JAEACQ010000163">
    <property type="protein sequence ID" value="MBL7627689.1"/>
    <property type="molecule type" value="Genomic_DNA"/>
</dbReference>
<dbReference type="RefSeq" id="WP_202998998.1">
    <property type="nucleotide sequence ID" value="NZ_JADWYU010000195.1"/>
</dbReference>
<dbReference type="SUPFAM" id="SSF51556">
    <property type="entry name" value="Metallo-dependent hydrolases"/>
    <property type="match status" value="1"/>
</dbReference>
<name>A0A937ULC4_9ACTN</name>
<dbReference type="PANTHER" id="PTHR43135">
    <property type="entry name" value="ALPHA-D-RIBOSE 1-METHYLPHOSPHONATE 5-TRIPHOSPHATE DIPHOSPHATASE"/>
    <property type="match status" value="1"/>
</dbReference>
<dbReference type="InterPro" id="IPR032466">
    <property type="entry name" value="Metal_Hydrolase"/>
</dbReference>
<dbReference type="Proteomes" id="UP000604475">
    <property type="component" value="Unassembled WGS sequence"/>
</dbReference>
<dbReference type="InterPro" id="IPR011059">
    <property type="entry name" value="Metal-dep_hydrolase_composite"/>
</dbReference>
<dbReference type="Gene3D" id="3.40.50.10910">
    <property type="entry name" value="Amidohydrolase"/>
    <property type="match status" value="1"/>
</dbReference>
<reference evidence="1" key="1">
    <citation type="submission" date="2020-12" db="EMBL/GenBank/DDBJ databases">
        <title>Genomic characterization of non-nitrogen-fixing Frankia strains.</title>
        <authorList>
            <person name="Carlos-Shanley C."/>
            <person name="Guerra T."/>
            <person name="Hahn D."/>
        </authorList>
    </citation>
    <scope>NUCLEOTIDE SEQUENCE</scope>
    <source>
        <strain evidence="1">CN6</strain>
    </source>
</reference>
<dbReference type="Gene3D" id="3.20.20.140">
    <property type="entry name" value="Metal-dependent hydrolases"/>
    <property type="match status" value="1"/>
</dbReference>
<protein>
    <recommendedName>
        <fullName evidence="3">Amidohydrolase-related domain-containing protein</fullName>
    </recommendedName>
</protein>
<dbReference type="Gene3D" id="3.30.110.90">
    <property type="entry name" value="Amidohydrolase"/>
    <property type="match status" value="1"/>
</dbReference>
<evidence type="ECO:0000313" key="1">
    <source>
        <dbReference type="EMBL" id="MBL7627689.1"/>
    </source>
</evidence>
<evidence type="ECO:0000313" key="2">
    <source>
        <dbReference type="Proteomes" id="UP000604475"/>
    </source>
</evidence>
<sequence length="430" mass="45107">MTVHEAQRLCDGHTWYDGGWLRIDGGRVVQWGAGRYDGDETVRRHACLMPGLVDMYARVTGFVDRIIRNDALAPHWACVALMAEAGVTVALDVGGHPEVPATIADLAAPGRLGLRWTGPVLDAPPVRVEATRLVRDPASARHAVDLLAAEGASWAHTGPSLPPETVAAVVEAARTQGMKVLHHPGATTAAAAARAGVHLVAHLPLVLAPPARVAGPADLIRSFADRPAGRVDTLAVLAGEGVGVVPLLHSWRRGSVLEDAVGEPRLERLLDVAPFHRYLLDMRGPGLAFGRRYAKSHLGYEHLKGKVRDEFERGWSALLDALAYAHDHGVLLVPGSDAIGISLVPGFAVHDELAMWQRAGIPWEASLTNATGGAASLLLGAGTSPWHTGVLALSTDPAGSAGMAAVLAGATVLLPAPVDGRARLVEEATA</sequence>
<accession>A0A937ULC4</accession>
<keyword evidence="2" id="KW-1185">Reference proteome</keyword>
<dbReference type="Gene3D" id="2.30.40.10">
    <property type="entry name" value="Urease, subunit C, domain 1"/>
    <property type="match status" value="1"/>
</dbReference>
<dbReference type="InterPro" id="IPR051781">
    <property type="entry name" value="Metallo-dep_Hydrolase"/>
</dbReference>
<proteinExistence type="predicted"/>
<dbReference type="AlphaFoldDB" id="A0A937ULC4"/>
<gene>
    <name evidence="1" type="ORF">I7412_11025</name>
</gene>
<dbReference type="GO" id="GO:0016810">
    <property type="term" value="F:hydrolase activity, acting on carbon-nitrogen (but not peptide) bonds"/>
    <property type="evidence" value="ECO:0007669"/>
    <property type="project" value="InterPro"/>
</dbReference>
<organism evidence="1 2">
    <name type="scientific">Frankia nepalensis</name>
    <dbReference type="NCBI Taxonomy" id="1836974"/>
    <lineage>
        <taxon>Bacteria</taxon>
        <taxon>Bacillati</taxon>
        <taxon>Actinomycetota</taxon>
        <taxon>Actinomycetes</taxon>
        <taxon>Frankiales</taxon>
        <taxon>Frankiaceae</taxon>
        <taxon>Frankia</taxon>
    </lineage>
</organism>
<dbReference type="PANTHER" id="PTHR43135:SF3">
    <property type="entry name" value="ALPHA-D-RIBOSE 1-METHYLPHOSPHONATE 5-TRIPHOSPHATE DIPHOSPHATASE"/>
    <property type="match status" value="1"/>
</dbReference>
<comment type="caution">
    <text evidence="1">The sequence shown here is derived from an EMBL/GenBank/DDBJ whole genome shotgun (WGS) entry which is preliminary data.</text>
</comment>
<evidence type="ECO:0008006" key="3">
    <source>
        <dbReference type="Google" id="ProtNLM"/>
    </source>
</evidence>